<sequence>MAKLKKHQVKVLLKDGIEAKQVKSILEALGENVDNSYRYNDHRFIYFNEEYRQWRMAYGLYPCAVVSLKELIILLSKEAAEKPSILSGLCAIQVNNEREFKLLMEHYEAKGWKWSSNESPFEVTYKGFGESASTALTYEDRFSWYSNSYKLIPFADFAAEVGIKSPVFVMKSEDGVPLYIGDPYYKALKLVNGWELSAGTSHFTTNDRGNPVRHIESKAFSTKEAAEKWIEEQNKPKAVEVKLYCKKTANIHQDGTIRVFDGSNTMNLFPSDLEDMLHAYKSLQ</sequence>
<dbReference type="AlphaFoldDB" id="A0A1W1ZX62"/>
<name>A0A1W1ZX62_9SPHI</name>
<evidence type="ECO:0000313" key="1">
    <source>
        <dbReference type="EMBL" id="SMC52926.1"/>
    </source>
</evidence>
<dbReference type="RefSeq" id="WP_084286720.1">
    <property type="nucleotide sequence ID" value="NZ_FWYB01000001.1"/>
</dbReference>
<dbReference type="EMBL" id="FWYB01000001">
    <property type="protein sequence ID" value="SMC52926.1"/>
    <property type="molecule type" value="Genomic_DNA"/>
</dbReference>
<evidence type="ECO:0000313" key="2">
    <source>
        <dbReference type="Proteomes" id="UP000192678"/>
    </source>
</evidence>
<gene>
    <name evidence="1" type="ORF">SAMN04488101_101116</name>
</gene>
<accession>A0A1W1ZX62</accession>
<keyword evidence="2" id="KW-1185">Reference proteome</keyword>
<organism evidence="1 2">
    <name type="scientific">Pedobacter nyackensis</name>
    <dbReference type="NCBI Taxonomy" id="475255"/>
    <lineage>
        <taxon>Bacteria</taxon>
        <taxon>Pseudomonadati</taxon>
        <taxon>Bacteroidota</taxon>
        <taxon>Sphingobacteriia</taxon>
        <taxon>Sphingobacteriales</taxon>
        <taxon>Sphingobacteriaceae</taxon>
        <taxon>Pedobacter</taxon>
    </lineage>
</organism>
<protein>
    <submittedName>
        <fullName evidence="1">Uncharacterized protein</fullName>
    </submittedName>
</protein>
<dbReference type="STRING" id="475255.SAMN04488101_101116"/>
<reference evidence="1 2" key="1">
    <citation type="submission" date="2017-04" db="EMBL/GenBank/DDBJ databases">
        <authorList>
            <person name="Afonso C.L."/>
            <person name="Miller P.J."/>
            <person name="Scott M.A."/>
            <person name="Spackman E."/>
            <person name="Goraichik I."/>
            <person name="Dimitrov K.M."/>
            <person name="Suarez D.L."/>
            <person name="Swayne D.E."/>
        </authorList>
    </citation>
    <scope>NUCLEOTIDE SEQUENCE [LARGE SCALE GENOMIC DNA]</scope>
    <source>
        <strain evidence="1 2">DSM 19625</strain>
    </source>
</reference>
<dbReference type="Proteomes" id="UP000192678">
    <property type="component" value="Unassembled WGS sequence"/>
</dbReference>
<proteinExistence type="predicted"/>